<evidence type="ECO:0000256" key="2">
    <source>
        <dbReference type="ARBA" id="ARBA00004173"/>
    </source>
</evidence>
<dbReference type="PANTHER" id="PTHR12302">
    <property type="entry name" value="EBNA2 BINDING PROTEIN P100"/>
    <property type="match status" value="1"/>
</dbReference>
<dbReference type="PANTHER" id="PTHR12302:SF3">
    <property type="entry name" value="SERINE_THREONINE-PROTEIN KINASE 31"/>
    <property type="match status" value="1"/>
</dbReference>
<evidence type="ECO:0000259" key="9">
    <source>
        <dbReference type="PROSITE" id="PS50830"/>
    </source>
</evidence>
<dbReference type="InterPro" id="IPR016071">
    <property type="entry name" value="Staphylococal_nuclease_OB-fold"/>
</dbReference>
<keyword evidence="8" id="KW-1133">Transmembrane helix</keyword>
<evidence type="ECO:0000256" key="4">
    <source>
        <dbReference type="ARBA" id="ARBA00022722"/>
    </source>
</evidence>
<dbReference type="HOGENOM" id="CLU_687314_0_0_1"/>
<dbReference type="Proteomes" id="UP000011668">
    <property type="component" value="Unassembled WGS sequence"/>
</dbReference>
<keyword evidence="5 10" id="KW-0255">Endonuclease</keyword>
<evidence type="ECO:0000256" key="1">
    <source>
        <dbReference type="ARBA" id="ARBA00004167"/>
    </source>
</evidence>
<comment type="caution">
    <text evidence="10">The sequence shown here is derived from an EMBL/GenBank/DDBJ whole genome shotgun (WGS) entry which is preliminary data.</text>
</comment>
<dbReference type="STRING" id="983506.L8WWW8"/>
<accession>L8WWW8</accession>
<keyword evidence="7" id="KW-0106">Calcium</keyword>
<dbReference type="AlphaFoldDB" id="L8WWW8"/>
<sequence length="401" mass="45132">MPKSIASDLPLSKQLNDLKTLYASDSRARALVLWTASATSMIGLVGFFAGSRFIQASRRIPNADWMHPGLLLKRPLIRGVVTRVGDADNFRLYHTPGPFWFWPFKFRKVPTNSKDLANETLHIRINAVDAPEGAHFGREAQPKSQEALQWLKDQIGGKTIWCRPLRRDHHGRIVASCYLPPRLLPNNVFKGKHISMEMLRAGWATVYEQGGAEYDPYTKEAFLRVETEAKAAKRGIWEKGSRLKETPAEYKRRHVAAEAAAAAAGVASNHQTEIRAHIVKSFMNRLGSNIGYIISKTKFTQRKLNHRRFESVSWSVKPKGCSEASLIGFSNTIVQISNNGTQPRYLKPTDDSVCLFSAVNTYEVEYVSFMGTGTCRVRIMNTAVTVIVILPDGYWMSDRTF</sequence>
<evidence type="ECO:0000256" key="8">
    <source>
        <dbReference type="SAM" id="Phobius"/>
    </source>
</evidence>
<dbReference type="SUPFAM" id="SSF50199">
    <property type="entry name" value="Staphylococcal nuclease"/>
    <property type="match status" value="1"/>
</dbReference>
<name>L8WWW8_THACA</name>
<organism evidence="10 11">
    <name type="scientific">Thanatephorus cucumeris (strain AG1-IA)</name>
    <name type="common">Rice sheath blight fungus</name>
    <name type="synonym">Rhizoctonia solani</name>
    <dbReference type="NCBI Taxonomy" id="983506"/>
    <lineage>
        <taxon>Eukaryota</taxon>
        <taxon>Fungi</taxon>
        <taxon>Dikarya</taxon>
        <taxon>Basidiomycota</taxon>
        <taxon>Agaricomycotina</taxon>
        <taxon>Agaricomycetes</taxon>
        <taxon>Cantharellales</taxon>
        <taxon>Ceratobasidiaceae</taxon>
        <taxon>Rhizoctonia</taxon>
        <taxon>Rhizoctonia solani AG-1</taxon>
    </lineage>
</organism>
<dbReference type="PROSITE" id="PS50830">
    <property type="entry name" value="TNASE_3"/>
    <property type="match status" value="1"/>
</dbReference>
<dbReference type="Gene3D" id="2.40.50.90">
    <property type="match status" value="1"/>
</dbReference>
<proteinExistence type="inferred from homology"/>
<dbReference type="GO" id="GO:0004519">
    <property type="term" value="F:endonuclease activity"/>
    <property type="evidence" value="ECO:0007669"/>
    <property type="project" value="UniProtKB-KW"/>
</dbReference>
<comment type="similarity">
    <text evidence="3">Belongs to the LCL3 family.</text>
</comment>
<keyword evidence="8" id="KW-0812">Transmembrane</keyword>
<dbReference type="SMART" id="SM00318">
    <property type="entry name" value="SNc"/>
    <property type="match status" value="1"/>
</dbReference>
<evidence type="ECO:0000313" key="11">
    <source>
        <dbReference type="Proteomes" id="UP000011668"/>
    </source>
</evidence>
<reference evidence="10 11" key="1">
    <citation type="journal article" date="2013" name="Nat. Commun.">
        <title>The evolution and pathogenic mechanisms of the rice sheath blight pathogen.</title>
        <authorList>
            <person name="Zheng A."/>
            <person name="Lin R."/>
            <person name="Xu L."/>
            <person name="Qin P."/>
            <person name="Tang C."/>
            <person name="Ai P."/>
            <person name="Zhang D."/>
            <person name="Liu Y."/>
            <person name="Sun Z."/>
            <person name="Feng H."/>
            <person name="Wang Y."/>
            <person name="Chen Y."/>
            <person name="Liang X."/>
            <person name="Fu R."/>
            <person name="Li Q."/>
            <person name="Zhang J."/>
            <person name="Yu X."/>
            <person name="Xie Z."/>
            <person name="Ding L."/>
            <person name="Guan P."/>
            <person name="Tang J."/>
            <person name="Liang Y."/>
            <person name="Wang S."/>
            <person name="Deng Q."/>
            <person name="Li S."/>
            <person name="Zhu J."/>
            <person name="Wang L."/>
            <person name="Liu H."/>
            <person name="Li P."/>
        </authorList>
    </citation>
    <scope>NUCLEOTIDE SEQUENCE [LARGE SCALE GENOMIC DNA]</scope>
    <source>
        <strain evidence="11">AG-1 IA</strain>
    </source>
</reference>
<keyword evidence="11" id="KW-1185">Reference proteome</keyword>
<dbReference type="GO" id="GO:0016020">
    <property type="term" value="C:membrane"/>
    <property type="evidence" value="ECO:0007669"/>
    <property type="project" value="UniProtKB-SubCell"/>
</dbReference>
<dbReference type="GO" id="GO:0005739">
    <property type="term" value="C:mitochondrion"/>
    <property type="evidence" value="ECO:0007669"/>
    <property type="project" value="UniProtKB-SubCell"/>
</dbReference>
<gene>
    <name evidence="10" type="ORF">AG1IA_03515</name>
</gene>
<evidence type="ECO:0000256" key="3">
    <source>
        <dbReference type="ARBA" id="ARBA00005435"/>
    </source>
</evidence>
<evidence type="ECO:0000256" key="5">
    <source>
        <dbReference type="ARBA" id="ARBA00022759"/>
    </source>
</evidence>
<dbReference type="InterPro" id="IPR035437">
    <property type="entry name" value="SNase_OB-fold_sf"/>
</dbReference>
<feature type="domain" description="TNase-like" evidence="9">
    <location>
        <begin position="75"/>
        <end position="239"/>
    </location>
</feature>
<keyword evidence="4" id="KW-0540">Nuclease</keyword>
<dbReference type="Pfam" id="PF00565">
    <property type="entry name" value="SNase"/>
    <property type="match status" value="1"/>
</dbReference>
<evidence type="ECO:0000256" key="7">
    <source>
        <dbReference type="ARBA" id="ARBA00022837"/>
    </source>
</evidence>
<protein>
    <submittedName>
        <fullName evidence="10">Putative endonuclease LCL3</fullName>
    </submittedName>
</protein>
<dbReference type="OrthoDB" id="430293at2759"/>
<keyword evidence="8" id="KW-0472">Membrane</keyword>
<feature type="transmembrane region" description="Helical" evidence="8">
    <location>
        <begin position="31"/>
        <end position="50"/>
    </location>
</feature>
<comment type="subcellular location">
    <subcellularLocation>
        <location evidence="1">Membrane</location>
        <topology evidence="1">Single-pass membrane protein</topology>
    </subcellularLocation>
    <subcellularLocation>
        <location evidence="2">Mitochondrion</location>
    </subcellularLocation>
</comment>
<evidence type="ECO:0000256" key="6">
    <source>
        <dbReference type="ARBA" id="ARBA00022801"/>
    </source>
</evidence>
<dbReference type="GO" id="GO:0016787">
    <property type="term" value="F:hydrolase activity"/>
    <property type="evidence" value="ECO:0007669"/>
    <property type="project" value="UniProtKB-KW"/>
</dbReference>
<keyword evidence="6" id="KW-0378">Hydrolase</keyword>
<evidence type="ECO:0000313" key="10">
    <source>
        <dbReference type="EMBL" id="ELU42495.1"/>
    </source>
</evidence>
<dbReference type="EMBL" id="AFRT01000802">
    <property type="protein sequence ID" value="ELU42495.1"/>
    <property type="molecule type" value="Genomic_DNA"/>
</dbReference>